<gene>
    <name evidence="2" type="ORF">FHK87_09565</name>
</gene>
<name>A0A504JM99_9FLAO</name>
<dbReference type="OrthoDB" id="1451346at2"/>
<organism evidence="2 3">
    <name type="scientific">Aquimarina algicola</name>
    <dbReference type="NCBI Taxonomy" id="2589995"/>
    <lineage>
        <taxon>Bacteria</taxon>
        <taxon>Pseudomonadati</taxon>
        <taxon>Bacteroidota</taxon>
        <taxon>Flavobacteriia</taxon>
        <taxon>Flavobacteriales</taxon>
        <taxon>Flavobacteriaceae</taxon>
        <taxon>Aquimarina</taxon>
    </lineage>
</organism>
<dbReference type="AlphaFoldDB" id="A0A504JM99"/>
<evidence type="ECO:0000256" key="1">
    <source>
        <dbReference type="SAM" id="Phobius"/>
    </source>
</evidence>
<protein>
    <submittedName>
        <fullName evidence="2">GTP-binding protein</fullName>
    </submittedName>
</protein>
<keyword evidence="1" id="KW-0812">Transmembrane</keyword>
<evidence type="ECO:0000313" key="2">
    <source>
        <dbReference type="EMBL" id="TPN87811.1"/>
    </source>
</evidence>
<accession>A0A504JM99</accession>
<feature type="transmembrane region" description="Helical" evidence="1">
    <location>
        <begin position="87"/>
        <end position="113"/>
    </location>
</feature>
<dbReference type="Proteomes" id="UP000315540">
    <property type="component" value="Unassembled WGS sequence"/>
</dbReference>
<proteinExistence type="predicted"/>
<sequence>MKLSNDIVLRPRFFEDLDIPAEKLLDAFEEEGRSNKKFSITRIDHHVFIRFPKHKQSFWSPQLHLEIYQYPNEPTKLKGLFGPSPTVWTLFMFLHFMVATSFIGALIWLYVNISLQKSYFFAVVTLISLFIAWFVLYFAGRLGKESNKNEMFILHYFMKDTIQAIK</sequence>
<keyword evidence="1" id="KW-1133">Transmembrane helix</keyword>
<keyword evidence="1" id="KW-0472">Membrane</keyword>
<evidence type="ECO:0000313" key="3">
    <source>
        <dbReference type="Proteomes" id="UP000315540"/>
    </source>
</evidence>
<feature type="transmembrane region" description="Helical" evidence="1">
    <location>
        <begin position="119"/>
        <end position="139"/>
    </location>
</feature>
<reference evidence="2 3" key="1">
    <citation type="submission" date="2019-06" db="EMBL/GenBank/DDBJ databases">
        <authorList>
            <person name="Meng X."/>
        </authorList>
    </citation>
    <scope>NUCLEOTIDE SEQUENCE [LARGE SCALE GENOMIC DNA]</scope>
    <source>
        <strain evidence="2 3">M625</strain>
    </source>
</reference>
<keyword evidence="3" id="KW-1185">Reference proteome</keyword>
<comment type="caution">
    <text evidence="2">The sequence shown here is derived from an EMBL/GenBank/DDBJ whole genome shotgun (WGS) entry which is preliminary data.</text>
</comment>
<dbReference type="EMBL" id="VFWZ01000002">
    <property type="protein sequence ID" value="TPN87811.1"/>
    <property type="molecule type" value="Genomic_DNA"/>
</dbReference>
<dbReference type="RefSeq" id="WP_140592450.1">
    <property type="nucleotide sequence ID" value="NZ_VFWZ01000002.1"/>
</dbReference>